<dbReference type="RefSeq" id="WP_190114228.1">
    <property type="nucleotide sequence ID" value="NZ_BMVR01000002.1"/>
</dbReference>
<evidence type="ECO:0000313" key="2">
    <source>
        <dbReference type="EMBL" id="MBJ3806297.1"/>
    </source>
</evidence>
<gene>
    <name evidence="2" type="ORF">JGB26_04045</name>
</gene>
<evidence type="ECO:0000313" key="3">
    <source>
        <dbReference type="Proteomes" id="UP000634780"/>
    </source>
</evidence>
<dbReference type="Gene3D" id="1.10.357.10">
    <property type="entry name" value="Tetracycline Repressor, domain 2"/>
    <property type="match status" value="1"/>
</dbReference>
<dbReference type="InterPro" id="IPR036271">
    <property type="entry name" value="Tet_transcr_reg_TetR-rel_C_sf"/>
</dbReference>
<sequence>MPPPAARPGADFVIWTAVHGLATLLADGLITVDDPQAADRQTERVVRAVLTGLRQEPEATEPWPKVRSAHTERTAGRPRA</sequence>
<proteinExistence type="predicted"/>
<name>A0ABS0WZE7_9ACTN</name>
<feature type="compositionally biased region" description="Basic and acidic residues" evidence="1">
    <location>
        <begin position="69"/>
        <end position="80"/>
    </location>
</feature>
<evidence type="ECO:0000256" key="1">
    <source>
        <dbReference type="SAM" id="MobiDB-lite"/>
    </source>
</evidence>
<comment type="caution">
    <text evidence="2">The sequence shown here is derived from an EMBL/GenBank/DDBJ whole genome shotgun (WGS) entry which is preliminary data.</text>
</comment>
<reference evidence="2 3" key="1">
    <citation type="submission" date="2020-12" db="EMBL/GenBank/DDBJ databases">
        <title>Streptomyces typhae sp. nov., a novel endophytic actinomycete isolated from the root of cattail pollen (Typha angustifolia L.).</title>
        <authorList>
            <person name="Peng C."/>
            <person name="Liu C."/>
        </authorList>
    </citation>
    <scope>NUCLEOTIDE SEQUENCE [LARGE SCALE GENOMIC DNA]</scope>
    <source>
        <strain evidence="2 3">JCM 4753</strain>
    </source>
</reference>
<protein>
    <recommendedName>
        <fullName evidence="4">TetR family transcriptional regulator</fullName>
    </recommendedName>
</protein>
<dbReference type="Proteomes" id="UP000634780">
    <property type="component" value="Unassembled WGS sequence"/>
</dbReference>
<keyword evidence="3" id="KW-1185">Reference proteome</keyword>
<accession>A0ABS0WZE7</accession>
<organism evidence="2 3">
    <name type="scientific">Streptomyces flavofungini</name>
    <dbReference type="NCBI Taxonomy" id="68200"/>
    <lineage>
        <taxon>Bacteria</taxon>
        <taxon>Bacillati</taxon>
        <taxon>Actinomycetota</taxon>
        <taxon>Actinomycetes</taxon>
        <taxon>Kitasatosporales</taxon>
        <taxon>Streptomycetaceae</taxon>
        <taxon>Streptomyces</taxon>
    </lineage>
</organism>
<feature type="region of interest" description="Disordered" evidence="1">
    <location>
        <begin position="53"/>
        <end position="80"/>
    </location>
</feature>
<dbReference type="EMBL" id="JAEKOZ010000002">
    <property type="protein sequence ID" value="MBJ3806297.1"/>
    <property type="molecule type" value="Genomic_DNA"/>
</dbReference>
<evidence type="ECO:0008006" key="4">
    <source>
        <dbReference type="Google" id="ProtNLM"/>
    </source>
</evidence>
<dbReference type="SUPFAM" id="SSF48498">
    <property type="entry name" value="Tetracyclin repressor-like, C-terminal domain"/>
    <property type="match status" value="1"/>
</dbReference>